<keyword evidence="2" id="KW-0813">Transport</keyword>
<dbReference type="SMART" id="SM00382">
    <property type="entry name" value="AAA"/>
    <property type="match status" value="1"/>
</dbReference>
<evidence type="ECO:0000313" key="6">
    <source>
        <dbReference type="EMBL" id="EEG26787.1"/>
    </source>
</evidence>
<evidence type="ECO:0000256" key="3">
    <source>
        <dbReference type="ARBA" id="ARBA00022741"/>
    </source>
</evidence>
<dbReference type="InterPro" id="IPR003439">
    <property type="entry name" value="ABC_transporter-like_ATP-bd"/>
</dbReference>
<keyword evidence="3" id="KW-0547">Nucleotide-binding</keyword>
<dbReference type="InterPro" id="IPR003593">
    <property type="entry name" value="AAA+_ATPase"/>
</dbReference>
<evidence type="ECO:0000256" key="1">
    <source>
        <dbReference type="ARBA" id="ARBA00005417"/>
    </source>
</evidence>
<protein>
    <submittedName>
        <fullName evidence="6">ABC transporter, ATP-binding protein</fullName>
    </submittedName>
</protein>
<dbReference type="Proteomes" id="UP000006247">
    <property type="component" value="Unassembled WGS sequence"/>
</dbReference>
<dbReference type="PANTHER" id="PTHR43335">
    <property type="entry name" value="ABC TRANSPORTER, ATP-BINDING PROTEIN"/>
    <property type="match status" value="1"/>
</dbReference>
<proteinExistence type="inferred from homology"/>
<dbReference type="SUPFAM" id="SSF52540">
    <property type="entry name" value="P-loop containing nucleoside triphosphate hydrolases"/>
    <property type="match status" value="1"/>
</dbReference>
<dbReference type="GO" id="GO:0016887">
    <property type="term" value="F:ATP hydrolysis activity"/>
    <property type="evidence" value="ECO:0007669"/>
    <property type="project" value="InterPro"/>
</dbReference>
<dbReference type="AlphaFoldDB" id="C0E3P4"/>
<keyword evidence="4 6" id="KW-0067">ATP-binding</keyword>
<reference evidence="6 7" key="1">
    <citation type="submission" date="2009-01" db="EMBL/GenBank/DDBJ databases">
        <authorList>
            <person name="Fulton L."/>
            <person name="Clifton S."/>
            <person name="Chinwalla A.T."/>
            <person name="Mitreva M."/>
            <person name="Sodergren E."/>
            <person name="Weinstock G."/>
            <person name="Clifton S."/>
            <person name="Dooling D.J."/>
            <person name="Fulton B."/>
            <person name="Minx P."/>
            <person name="Pepin K.H."/>
            <person name="Johnson M."/>
            <person name="Bhonagiri V."/>
            <person name="Nash W.E."/>
            <person name="Mardis E.R."/>
            <person name="Wilson R.K."/>
        </authorList>
    </citation>
    <scope>NUCLEOTIDE SEQUENCE [LARGE SCALE GENOMIC DNA]</scope>
    <source>
        <strain evidence="6 7">ATCC 33806</strain>
    </source>
</reference>
<dbReference type="EMBL" id="ACEB01000022">
    <property type="protein sequence ID" value="EEG26787.1"/>
    <property type="molecule type" value="Genomic_DNA"/>
</dbReference>
<dbReference type="InterPro" id="IPR017871">
    <property type="entry name" value="ABC_transporter-like_CS"/>
</dbReference>
<evidence type="ECO:0000259" key="5">
    <source>
        <dbReference type="PROSITE" id="PS50893"/>
    </source>
</evidence>
<dbReference type="HOGENOM" id="CLU_000604_1_2_11"/>
<dbReference type="PROSITE" id="PS00211">
    <property type="entry name" value="ABC_TRANSPORTER_1"/>
    <property type="match status" value="1"/>
</dbReference>
<dbReference type="InterPro" id="IPR027417">
    <property type="entry name" value="P-loop_NTPase"/>
</dbReference>
<sequence>MRERENESMTTVLKAQDVTVSFAGRTVLRNAQIQADSGDVVALLGPNGAGKTTLLKAVLGLVKRSGSVGLTRDVGILLDEGGLLPGLTGRQHVHSVALSHNLDAKQVTEMLQLTQMEYAANQKIKHYSLGMKRRIALAAALIGEPDLLLLDEPANGLDPEGIRWLTIFLKNYAQRGHAVVVSTHHLAEAAAMSNKVTMIRTGQTIFQGPTTDDLEDHYFDTMGEAQQ</sequence>
<comment type="similarity">
    <text evidence="1">Belongs to the ABC transporter superfamily.</text>
</comment>
<evidence type="ECO:0000256" key="4">
    <source>
        <dbReference type="ARBA" id="ARBA00022840"/>
    </source>
</evidence>
<accession>C0E3P4</accession>
<dbReference type="Gene3D" id="3.40.50.300">
    <property type="entry name" value="P-loop containing nucleotide triphosphate hydrolases"/>
    <property type="match status" value="1"/>
</dbReference>
<evidence type="ECO:0000313" key="7">
    <source>
        <dbReference type="Proteomes" id="UP000006247"/>
    </source>
</evidence>
<dbReference type="GO" id="GO:0005524">
    <property type="term" value="F:ATP binding"/>
    <property type="evidence" value="ECO:0007669"/>
    <property type="project" value="UniProtKB-KW"/>
</dbReference>
<gene>
    <name evidence="6" type="ORF">CORMATOL_01609</name>
</gene>
<dbReference type="PANTHER" id="PTHR43335:SF4">
    <property type="entry name" value="ABC TRANSPORTER, ATP-BINDING PROTEIN"/>
    <property type="match status" value="1"/>
</dbReference>
<dbReference type="PROSITE" id="PS50893">
    <property type="entry name" value="ABC_TRANSPORTER_2"/>
    <property type="match status" value="1"/>
</dbReference>
<organism evidence="6 7">
    <name type="scientific">Corynebacterium matruchotii ATCC 33806</name>
    <dbReference type="NCBI Taxonomy" id="566549"/>
    <lineage>
        <taxon>Bacteria</taxon>
        <taxon>Bacillati</taxon>
        <taxon>Actinomycetota</taxon>
        <taxon>Actinomycetes</taxon>
        <taxon>Mycobacteriales</taxon>
        <taxon>Corynebacteriaceae</taxon>
        <taxon>Corynebacterium</taxon>
    </lineage>
</organism>
<comment type="caution">
    <text evidence="6">The sequence shown here is derived from an EMBL/GenBank/DDBJ whole genome shotgun (WGS) entry which is preliminary data.</text>
</comment>
<dbReference type="Pfam" id="PF00005">
    <property type="entry name" value="ABC_tran"/>
    <property type="match status" value="1"/>
</dbReference>
<name>C0E3P4_9CORY</name>
<feature type="domain" description="ABC transporter" evidence="5">
    <location>
        <begin position="13"/>
        <end position="226"/>
    </location>
</feature>
<evidence type="ECO:0000256" key="2">
    <source>
        <dbReference type="ARBA" id="ARBA00022448"/>
    </source>
</evidence>